<name>A0A0A8YWV3_ARUDO</name>
<accession>A0A0A8YWV3</accession>
<reference evidence="1" key="1">
    <citation type="submission" date="2014-09" db="EMBL/GenBank/DDBJ databases">
        <authorList>
            <person name="Magalhaes I.L.F."/>
            <person name="Oliveira U."/>
            <person name="Santos F.R."/>
            <person name="Vidigal T.H.D.A."/>
            <person name="Brescovit A.D."/>
            <person name="Santos A.J."/>
        </authorList>
    </citation>
    <scope>NUCLEOTIDE SEQUENCE</scope>
    <source>
        <tissue evidence="1">Shoot tissue taken approximately 20 cm above the soil surface</tissue>
    </source>
</reference>
<reference evidence="1" key="2">
    <citation type="journal article" date="2015" name="Data Brief">
        <title>Shoot transcriptome of the giant reed, Arundo donax.</title>
        <authorList>
            <person name="Barrero R.A."/>
            <person name="Guerrero F.D."/>
            <person name="Moolhuijzen P."/>
            <person name="Goolsby J.A."/>
            <person name="Tidwell J."/>
            <person name="Bellgard S.E."/>
            <person name="Bellgard M.I."/>
        </authorList>
    </citation>
    <scope>NUCLEOTIDE SEQUENCE</scope>
    <source>
        <tissue evidence="1">Shoot tissue taken approximately 20 cm above the soil surface</tissue>
    </source>
</reference>
<sequence length="92" mass="10128">MPEPCRGEVHLSSCELPPASIPSTALRAPRSSHFFPKLGHRTSRSLLSSLCSQLLSPPKFHRHPSKTHCRRSSATMASTLPDLLLEKKLLSS</sequence>
<proteinExistence type="predicted"/>
<dbReference type="AlphaFoldDB" id="A0A0A8YWV3"/>
<protein>
    <submittedName>
        <fullName evidence="1">Uncharacterized protein</fullName>
    </submittedName>
</protein>
<dbReference type="EMBL" id="GBRH01268910">
    <property type="protein sequence ID" value="JAD28985.1"/>
    <property type="molecule type" value="Transcribed_RNA"/>
</dbReference>
<organism evidence="1">
    <name type="scientific">Arundo donax</name>
    <name type="common">Giant reed</name>
    <name type="synonym">Donax arundinaceus</name>
    <dbReference type="NCBI Taxonomy" id="35708"/>
    <lineage>
        <taxon>Eukaryota</taxon>
        <taxon>Viridiplantae</taxon>
        <taxon>Streptophyta</taxon>
        <taxon>Embryophyta</taxon>
        <taxon>Tracheophyta</taxon>
        <taxon>Spermatophyta</taxon>
        <taxon>Magnoliopsida</taxon>
        <taxon>Liliopsida</taxon>
        <taxon>Poales</taxon>
        <taxon>Poaceae</taxon>
        <taxon>PACMAD clade</taxon>
        <taxon>Arundinoideae</taxon>
        <taxon>Arundineae</taxon>
        <taxon>Arundo</taxon>
    </lineage>
</organism>
<evidence type="ECO:0000313" key="1">
    <source>
        <dbReference type="EMBL" id="JAD28985.1"/>
    </source>
</evidence>